<reference evidence="2 3" key="1">
    <citation type="submission" date="2020-08" db="EMBL/GenBank/DDBJ databases">
        <authorList>
            <person name="Xu S."/>
            <person name="Li A."/>
        </authorList>
    </citation>
    <scope>NUCLEOTIDE SEQUENCE [LARGE SCALE GENOMIC DNA]</scope>
    <source>
        <strain evidence="2 3">119BY6-57</strain>
    </source>
</reference>
<dbReference type="AlphaFoldDB" id="A0A7W3TLQ5"/>
<proteinExistence type="predicted"/>
<dbReference type="EMBL" id="JACHTF010000008">
    <property type="protein sequence ID" value="MBB1060652.1"/>
    <property type="molecule type" value="Genomic_DNA"/>
</dbReference>
<evidence type="ECO:0000256" key="1">
    <source>
        <dbReference type="SAM" id="SignalP"/>
    </source>
</evidence>
<evidence type="ECO:0000313" key="3">
    <source>
        <dbReference type="Proteomes" id="UP000523196"/>
    </source>
</evidence>
<dbReference type="Proteomes" id="UP000523196">
    <property type="component" value="Unassembled WGS sequence"/>
</dbReference>
<keyword evidence="3" id="KW-1185">Reference proteome</keyword>
<evidence type="ECO:0000313" key="2">
    <source>
        <dbReference type="EMBL" id="MBB1060652.1"/>
    </source>
</evidence>
<organism evidence="2 3">
    <name type="scientific">Marilutibacter spongiae</name>
    <dbReference type="NCBI Taxonomy" id="2025720"/>
    <lineage>
        <taxon>Bacteria</taxon>
        <taxon>Pseudomonadati</taxon>
        <taxon>Pseudomonadota</taxon>
        <taxon>Gammaproteobacteria</taxon>
        <taxon>Lysobacterales</taxon>
        <taxon>Lysobacteraceae</taxon>
        <taxon>Marilutibacter</taxon>
    </lineage>
</organism>
<feature type="signal peptide" evidence="1">
    <location>
        <begin position="1"/>
        <end position="23"/>
    </location>
</feature>
<gene>
    <name evidence="2" type="ORF">H4F98_08705</name>
</gene>
<keyword evidence="1" id="KW-0732">Signal</keyword>
<name>A0A7W3TLQ5_9GAMM</name>
<accession>A0A7W3TLQ5</accession>
<sequence>MRALLLATLLATLAAASIGSADAATQGYYDRAAQEAARNGQQSVSLYVDVDFGARKTGAANELNQAHRAFNANGYRVVDVVGYTENGDLQGFFVTYVRG</sequence>
<dbReference type="RefSeq" id="WP_182686804.1">
    <property type="nucleotide sequence ID" value="NZ_JACHTF010000008.1"/>
</dbReference>
<protein>
    <recommendedName>
        <fullName evidence="4">DUF1471 domain-containing protein</fullName>
    </recommendedName>
</protein>
<comment type="caution">
    <text evidence="2">The sequence shown here is derived from an EMBL/GenBank/DDBJ whole genome shotgun (WGS) entry which is preliminary data.</text>
</comment>
<feature type="chain" id="PRO_5030913489" description="DUF1471 domain-containing protein" evidence="1">
    <location>
        <begin position="24"/>
        <end position="99"/>
    </location>
</feature>
<evidence type="ECO:0008006" key="4">
    <source>
        <dbReference type="Google" id="ProtNLM"/>
    </source>
</evidence>